<protein>
    <submittedName>
        <fullName evidence="1">24917_t:CDS:1</fullName>
    </submittedName>
</protein>
<dbReference type="EMBL" id="CAJVQB010036384">
    <property type="protein sequence ID" value="CAG8823846.1"/>
    <property type="molecule type" value="Genomic_DNA"/>
</dbReference>
<dbReference type="InterPro" id="IPR043504">
    <property type="entry name" value="Peptidase_S1_PA_chymotrypsin"/>
</dbReference>
<keyword evidence="2" id="KW-1185">Reference proteome</keyword>
<evidence type="ECO:0000313" key="1">
    <source>
        <dbReference type="EMBL" id="CAG8823846.1"/>
    </source>
</evidence>
<evidence type="ECO:0000313" key="2">
    <source>
        <dbReference type="Proteomes" id="UP000789901"/>
    </source>
</evidence>
<accession>A0ABN7W9Y4</accession>
<organism evidence="1 2">
    <name type="scientific">Gigaspora margarita</name>
    <dbReference type="NCBI Taxonomy" id="4874"/>
    <lineage>
        <taxon>Eukaryota</taxon>
        <taxon>Fungi</taxon>
        <taxon>Fungi incertae sedis</taxon>
        <taxon>Mucoromycota</taxon>
        <taxon>Glomeromycotina</taxon>
        <taxon>Glomeromycetes</taxon>
        <taxon>Diversisporales</taxon>
        <taxon>Gigasporaceae</taxon>
        <taxon>Gigaspora</taxon>
    </lineage>
</organism>
<feature type="non-terminal residue" evidence="1">
    <location>
        <position position="1"/>
    </location>
</feature>
<reference evidence="1 2" key="1">
    <citation type="submission" date="2021-06" db="EMBL/GenBank/DDBJ databases">
        <authorList>
            <person name="Kallberg Y."/>
            <person name="Tangrot J."/>
            <person name="Rosling A."/>
        </authorList>
    </citation>
    <scope>NUCLEOTIDE SEQUENCE [LARGE SCALE GENOMIC DNA]</scope>
    <source>
        <strain evidence="1 2">120-4 pot B 10/14</strain>
    </source>
</reference>
<dbReference type="Gene3D" id="2.40.10.10">
    <property type="entry name" value="Trypsin-like serine proteases"/>
    <property type="match status" value="2"/>
</dbReference>
<dbReference type="Proteomes" id="UP000789901">
    <property type="component" value="Unassembled WGS sequence"/>
</dbReference>
<gene>
    <name evidence="1" type="ORF">GMARGA_LOCUS28432</name>
</gene>
<dbReference type="InterPro" id="IPR009003">
    <property type="entry name" value="Peptidase_S1_PA"/>
</dbReference>
<sequence>SSPLLKDFINLLNFIHANYSTYQLESSLNSLDELMNSTNPVNIMMGISPIYNRIIIDLSHNDDKNNEAFLNVTLPFEQFIFINYEDDSDDNSVASLSLRSTSNSSSSKLKTKRNIELYFLGGEGVATHINGIPEIRCSAGFSAVDNVTRQGYLLTSARCLPNNTQEIYHATWDSPIPRQVPFGVLRESRLNELSPFLSIDGFNLNTLQVPVGHEVCIAGYDLHFTCGEVTVSSARANFRSLRPWTTRDNYYNMIRANIGGHVSNRDIGGTVFSLQYVENQVYIIVEGILTAARYERAHNRSAVTIQPIRRIREMFPPQSAYSTVFPLRIRHAE</sequence>
<proteinExistence type="predicted"/>
<comment type="caution">
    <text evidence="1">The sequence shown here is derived from an EMBL/GenBank/DDBJ whole genome shotgun (WGS) entry which is preliminary data.</text>
</comment>
<name>A0ABN7W9Y4_GIGMA</name>
<dbReference type="SUPFAM" id="SSF50494">
    <property type="entry name" value="Trypsin-like serine proteases"/>
    <property type="match status" value="1"/>
</dbReference>